<protein>
    <recommendedName>
        <fullName evidence="4">Holin</fullName>
    </recommendedName>
</protein>
<keyword evidence="1" id="KW-1133">Transmembrane helix</keyword>
<accession>A0ABW5LUC8</accession>
<dbReference type="RefSeq" id="WP_379667141.1">
    <property type="nucleotide sequence ID" value="NZ_JBHULH010000011.1"/>
</dbReference>
<evidence type="ECO:0000313" key="3">
    <source>
        <dbReference type="Proteomes" id="UP001597508"/>
    </source>
</evidence>
<dbReference type="Proteomes" id="UP001597508">
    <property type="component" value="Unassembled WGS sequence"/>
</dbReference>
<reference evidence="3" key="1">
    <citation type="journal article" date="2019" name="Int. J. Syst. Evol. Microbiol.">
        <title>The Global Catalogue of Microorganisms (GCM) 10K type strain sequencing project: providing services to taxonomists for standard genome sequencing and annotation.</title>
        <authorList>
            <consortium name="The Broad Institute Genomics Platform"/>
            <consortium name="The Broad Institute Genome Sequencing Center for Infectious Disease"/>
            <person name="Wu L."/>
            <person name="Ma J."/>
        </authorList>
    </citation>
    <scope>NUCLEOTIDE SEQUENCE [LARGE SCALE GENOMIC DNA]</scope>
    <source>
        <strain evidence="3">KCTC 52127</strain>
    </source>
</reference>
<evidence type="ECO:0000313" key="2">
    <source>
        <dbReference type="EMBL" id="MFD2568433.1"/>
    </source>
</evidence>
<keyword evidence="1" id="KW-0472">Membrane</keyword>
<gene>
    <name evidence="2" type="ORF">ACFSRZ_13735</name>
</gene>
<comment type="caution">
    <text evidence="2">The sequence shown here is derived from an EMBL/GenBank/DDBJ whole genome shotgun (WGS) entry which is preliminary data.</text>
</comment>
<keyword evidence="1" id="KW-0812">Transmembrane</keyword>
<name>A0ABW5LUC8_9FLAO</name>
<organism evidence="2 3">
    <name type="scientific">Pseudotenacibaculum haliotis</name>
    <dbReference type="NCBI Taxonomy" id="1862138"/>
    <lineage>
        <taxon>Bacteria</taxon>
        <taxon>Pseudomonadati</taxon>
        <taxon>Bacteroidota</taxon>
        <taxon>Flavobacteriia</taxon>
        <taxon>Flavobacteriales</taxon>
        <taxon>Flavobacteriaceae</taxon>
        <taxon>Pseudotenacibaculum</taxon>
    </lineage>
</organism>
<dbReference type="EMBL" id="JBHULH010000011">
    <property type="protein sequence ID" value="MFD2568433.1"/>
    <property type="molecule type" value="Genomic_DNA"/>
</dbReference>
<feature type="transmembrane region" description="Helical" evidence="1">
    <location>
        <begin position="77"/>
        <end position="98"/>
    </location>
</feature>
<keyword evidence="3" id="KW-1185">Reference proteome</keyword>
<evidence type="ECO:0008006" key="4">
    <source>
        <dbReference type="Google" id="ProtNLM"/>
    </source>
</evidence>
<feature type="transmembrane region" description="Helical" evidence="1">
    <location>
        <begin position="6"/>
        <end position="27"/>
    </location>
</feature>
<proteinExistence type="predicted"/>
<sequence length="153" mass="16813">MDALEFAVDYTTLFDVLTLIVVLSFFVERALSVVFESSLFIGWYNPGTKKKPAPATEAEGEGQAPTTKPKKKGIKELIAIIVSIVVVYNIGFNALAIVTKNPHVSPELGYFITGLIIAGGSKASLKLFGEVLDFRSDAERRRKEYEKNNPQTS</sequence>
<feature type="transmembrane region" description="Helical" evidence="1">
    <location>
        <begin position="110"/>
        <end position="132"/>
    </location>
</feature>
<evidence type="ECO:0000256" key="1">
    <source>
        <dbReference type="SAM" id="Phobius"/>
    </source>
</evidence>